<reference evidence="1 2" key="1">
    <citation type="submission" date="2018-02" db="EMBL/GenBank/DDBJ databases">
        <title>Draft genome sequences of four Legionella pneumophila clinical strains isolated in Ontario.</title>
        <authorList>
            <person name="Fortuna A."/>
            <person name="Ramnarine R."/>
            <person name="Li A."/>
            <person name="Frantz C."/>
            <person name="Mallo G."/>
        </authorList>
    </citation>
    <scope>NUCLEOTIDE SEQUENCE [LARGE SCALE GENOMIC DNA]</scope>
    <source>
        <strain evidence="1 2">LG61</strain>
    </source>
</reference>
<evidence type="ECO:0000313" key="1">
    <source>
        <dbReference type="EMBL" id="PPK33461.1"/>
    </source>
</evidence>
<organism evidence="1 2">
    <name type="scientific">Legionella pneumophila</name>
    <dbReference type="NCBI Taxonomy" id="446"/>
    <lineage>
        <taxon>Bacteria</taxon>
        <taxon>Pseudomonadati</taxon>
        <taxon>Pseudomonadota</taxon>
        <taxon>Gammaproteobacteria</taxon>
        <taxon>Legionellales</taxon>
        <taxon>Legionellaceae</taxon>
        <taxon>Legionella</taxon>
    </lineage>
</organism>
<dbReference type="RefSeq" id="WP_027227971.1">
    <property type="nucleotide sequence ID" value="NZ_FJAK01000006.1"/>
</dbReference>
<sequence length="80" mass="9011">MHSLEQGNQESVLESFISMIPCLVHKIQSQTPLVPAIKITDRTSLSVLNLMILFINSFGSLLKKQVLFGFLRAWPKILAE</sequence>
<name>A0A2S6F7T4_LEGPN</name>
<accession>A0A2S6F7T4</accession>
<dbReference type="EMBL" id="PQWY01000002">
    <property type="protein sequence ID" value="PPK33461.1"/>
    <property type="molecule type" value="Genomic_DNA"/>
</dbReference>
<dbReference type="Proteomes" id="UP000239239">
    <property type="component" value="Unassembled WGS sequence"/>
</dbReference>
<protein>
    <submittedName>
        <fullName evidence="1">Uncharacterized protein</fullName>
    </submittedName>
</protein>
<evidence type="ECO:0000313" key="2">
    <source>
        <dbReference type="Proteomes" id="UP000239239"/>
    </source>
</evidence>
<gene>
    <name evidence="1" type="ORF">C3928_01635</name>
</gene>
<comment type="caution">
    <text evidence="1">The sequence shown here is derived from an EMBL/GenBank/DDBJ whole genome shotgun (WGS) entry which is preliminary data.</text>
</comment>
<proteinExistence type="predicted"/>
<dbReference type="AlphaFoldDB" id="A0A2S6F7T4"/>